<dbReference type="SUPFAM" id="SSF51338">
    <property type="entry name" value="Composite domain of metallo-dependent hydrolases"/>
    <property type="match status" value="1"/>
</dbReference>
<protein>
    <submittedName>
        <fullName evidence="2">N-acyl-D-aspartate/D-glutamate deacylase</fullName>
    </submittedName>
</protein>
<dbReference type="InterPro" id="IPR050378">
    <property type="entry name" value="Metallo-dep_Hydrolases_sf"/>
</dbReference>
<reference evidence="2 3" key="1">
    <citation type="submission" date="2016-10" db="EMBL/GenBank/DDBJ databases">
        <authorList>
            <person name="de Groot N.N."/>
        </authorList>
    </citation>
    <scope>NUCLEOTIDE SEQUENCE [LARGE SCALE GENOMIC DNA]</scope>
    <source>
        <strain evidence="2 3">S5-249</strain>
    </source>
</reference>
<dbReference type="SUPFAM" id="SSF51556">
    <property type="entry name" value="Metallo-dependent hydrolases"/>
    <property type="match status" value="1"/>
</dbReference>
<dbReference type="Proteomes" id="UP000198824">
    <property type="component" value="Unassembled WGS sequence"/>
</dbReference>
<dbReference type="AlphaFoldDB" id="A0A1I6KEY5"/>
<dbReference type="EMBL" id="FOZG01000001">
    <property type="protein sequence ID" value="SFR89815.1"/>
    <property type="molecule type" value="Genomic_DNA"/>
</dbReference>
<dbReference type="CDD" id="cd01297">
    <property type="entry name" value="D-aminoacylase"/>
    <property type="match status" value="1"/>
</dbReference>
<dbReference type="GO" id="GO:0016812">
    <property type="term" value="F:hydrolase activity, acting on carbon-nitrogen (but not peptide) bonds, in cyclic amides"/>
    <property type="evidence" value="ECO:0007669"/>
    <property type="project" value="TreeGrafter"/>
</dbReference>
<name>A0A1I6KEY5_9SPHN</name>
<evidence type="ECO:0000259" key="1">
    <source>
        <dbReference type="Pfam" id="PF07969"/>
    </source>
</evidence>
<organism evidence="2 3">
    <name type="scientific">Sphingomonas jatrophae</name>
    <dbReference type="NCBI Taxonomy" id="1166337"/>
    <lineage>
        <taxon>Bacteria</taxon>
        <taxon>Pseudomonadati</taxon>
        <taxon>Pseudomonadota</taxon>
        <taxon>Alphaproteobacteria</taxon>
        <taxon>Sphingomonadales</taxon>
        <taxon>Sphingomonadaceae</taxon>
        <taxon>Sphingomonas</taxon>
    </lineage>
</organism>
<proteinExistence type="predicted"/>
<evidence type="ECO:0000313" key="2">
    <source>
        <dbReference type="EMBL" id="SFR89815.1"/>
    </source>
</evidence>
<gene>
    <name evidence="2" type="ORF">SAMN05192580_1661</name>
</gene>
<dbReference type="PANTHER" id="PTHR11647:SF1">
    <property type="entry name" value="COLLAPSIN RESPONSE MEDIATOR PROTEIN"/>
    <property type="match status" value="1"/>
</dbReference>
<dbReference type="STRING" id="1166337.SAMN05192580_1661"/>
<keyword evidence="3" id="KW-1185">Reference proteome</keyword>
<dbReference type="Pfam" id="PF07969">
    <property type="entry name" value="Amidohydro_3"/>
    <property type="match status" value="1"/>
</dbReference>
<dbReference type="OrthoDB" id="9766983at2"/>
<evidence type="ECO:0000313" key="3">
    <source>
        <dbReference type="Proteomes" id="UP000198824"/>
    </source>
</evidence>
<feature type="domain" description="Amidohydrolase 3" evidence="1">
    <location>
        <begin position="45"/>
        <end position="549"/>
    </location>
</feature>
<dbReference type="RefSeq" id="WP_093313169.1">
    <property type="nucleotide sequence ID" value="NZ_FOZG01000001.1"/>
</dbReference>
<dbReference type="Gene3D" id="3.20.20.140">
    <property type="entry name" value="Metal-dependent hydrolases"/>
    <property type="match status" value="2"/>
</dbReference>
<dbReference type="Gene3D" id="2.30.40.10">
    <property type="entry name" value="Urease, subunit C, domain 1"/>
    <property type="match status" value="1"/>
</dbReference>
<dbReference type="InterPro" id="IPR013108">
    <property type="entry name" value="Amidohydro_3"/>
</dbReference>
<dbReference type="PANTHER" id="PTHR11647">
    <property type="entry name" value="HYDRANTOINASE/DIHYDROPYRIMIDINASE FAMILY MEMBER"/>
    <property type="match status" value="1"/>
</dbReference>
<dbReference type="GO" id="GO:0005829">
    <property type="term" value="C:cytosol"/>
    <property type="evidence" value="ECO:0007669"/>
    <property type="project" value="TreeGrafter"/>
</dbReference>
<dbReference type="InterPro" id="IPR011059">
    <property type="entry name" value="Metal-dep_hydrolase_composite"/>
</dbReference>
<dbReference type="InterPro" id="IPR032466">
    <property type="entry name" value="Metal_Hydrolase"/>
</dbReference>
<sequence>MAAYDLVLRGGTIVDGSGGEPYVGDVAVAGGRIAAVGTVEGQGAREIDASGRIVTPGFVDIHTHYDGQAVWSERMTPSSAHGVTTVVIGNCGVGFAPCRAEDRDLLINVMEGVEDIPGVVMAEGLAWDWETFPEFLDTLEARPRDIDVAAYLPHSPLRVFTMGERGAAREAATPEDLRRMRELTREAVEAGALGFATSRTFIHRTASGKPIPSFEAAHDELGEIAMGLADAGGGIVQAVMDVPMRSWDEELATLRAVIRRSGRPATFTFGAPNGGPPIWTPVLEELDAARANGEELSAQIFPRPIGMIVGLEMSTHPFALSPSFQSIAKLPLAEKVAAMRDPALRAQLLAEKPAEGHPLAAMGRSWPFMFPLGDPPNYEPNAEDSVAARAERAGITPEEIAYDLLLEEDGHAMLYVALGNFHENRLDAVREIMAHPGTVLGLGDGGAHYGSICDASYPTFVLAYWARDRANGFPLPQAVKMLAHDPAQVVGLKDRGLIAPGYKADLNVIDLDHVALHKPALRSDLPAGGRRLDQGADGYDLTIVSGEIIAERGKPTSARPGRLVRGARGVPEVAAA</sequence>
<accession>A0A1I6KEY5</accession>